<gene>
    <name evidence="2" type="primary">LOC100180263</name>
</gene>
<dbReference type="AlphaFoldDB" id="F6RKV0"/>
<proteinExistence type="predicted"/>
<evidence type="ECO:0000313" key="3">
    <source>
        <dbReference type="Proteomes" id="UP000008144"/>
    </source>
</evidence>
<reference evidence="2" key="4">
    <citation type="submission" date="2025-09" db="UniProtKB">
        <authorList>
            <consortium name="Ensembl"/>
        </authorList>
    </citation>
    <scope>IDENTIFICATION</scope>
</reference>
<dbReference type="Ensembl" id="ENSCINT00000025372.2">
    <property type="protein sequence ID" value="ENSCINP00000025126.2"/>
    <property type="gene ID" value="ENSCING00000013753.2"/>
</dbReference>
<organism evidence="2 3">
    <name type="scientific">Ciona intestinalis</name>
    <name type="common">Transparent sea squirt</name>
    <name type="synonym">Ascidia intestinalis</name>
    <dbReference type="NCBI Taxonomy" id="7719"/>
    <lineage>
        <taxon>Eukaryota</taxon>
        <taxon>Metazoa</taxon>
        <taxon>Chordata</taxon>
        <taxon>Tunicata</taxon>
        <taxon>Ascidiacea</taxon>
        <taxon>Phlebobranchia</taxon>
        <taxon>Cionidae</taxon>
        <taxon>Ciona</taxon>
    </lineage>
</organism>
<feature type="region of interest" description="Disordered" evidence="1">
    <location>
        <begin position="280"/>
        <end position="324"/>
    </location>
</feature>
<reference evidence="2" key="3">
    <citation type="submission" date="2025-08" db="UniProtKB">
        <authorList>
            <consortium name="Ensembl"/>
        </authorList>
    </citation>
    <scope>IDENTIFICATION</scope>
</reference>
<accession>A0A1W2WB66</accession>
<feature type="compositionally biased region" description="Basic residues" evidence="1">
    <location>
        <begin position="301"/>
        <end position="324"/>
    </location>
</feature>
<reference evidence="2" key="2">
    <citation type="journal article" date="2008" name="Genome Biol.">
        <title>Improved genome assembly and evidence-based global gene model set for the chordate Ciona intestinalis: new insight into intron and operon populations.</title>
        <authorList>
            <person name="Satou Y."/>
            <person name="Mineta K."/>
            <person name="Ogasawara M."/>
            <person name="Sasakura Y."/>
            <person name="Shoguchi E."/>
            <person name="Ueno K."/>
            <person name="Yamada L."/>
            <person name="Matsumoto J."/>
            <person name="Wasserscheid J."/>
            <person name="Dewar K."/>
            <person name="Wiley G.B."/>
            <person name="Macmil S.L."/>
            <person name="Roe B.A."/>
            <person name="Zeller R.W."/>
            <person name="Hastings K.E."/>
            <person name="Lemaire P."/>
            <person name="Lindquist E."/>
            <person name="Endo T."/>
            <person name="Hotta K."/>
            <person name="Inaba K."/>
        </authorList>
    </citation>
    <scope>NUCLEOTIDE SEQUENCE [LARGE SCALE GENOMIC DNA]</scope>
    <source>
        <strain evidence="2">wild type</strain>
    </source>
</reference>
<dbReference type="GeneID" id="100180263"/>
<dbReference type="Proteomes" id="UP000008144">
    <property type="component" value="Chromosome 1"/>
</dbReference>
<sequence length="324" mass="36808">MTDAITDGDGIIDTNAANSSLSPAEQRKLEKAEKSLQKKKDKWKVFVDFLLRHIGIVTTKYAAWERDDFESFKAALEKAQILDEKESSITAKTYKKLKERSDILSKRRYFGESNKIRKYIDLVARMRGLNLIARDFYKSIKKGKLEPLENVLNHLQYWKGFVGTSFDIGELNPKGIDSNHPGMKYVMWLCLLRTLLNLGQKFLQCASELTEIPLVSESIYVKFNLTEDQLVVCTRLEEILVTQVTRATGVQTSYGSRSSINFSGMPSGLNLSKKLQSTPEIQLPGESDHLTFELPPDPPKDKKKKKKGKRKGSGKGKGKKRKKR</sequence>
<dbReference type="GeneTree" id="ENSGT00530000066517"/>
<dbReference type="KEGG" id="cin:100180263"/>
<evidence type="ECO:0000313" key="2">
    <source>
        <dbReference type="Ensembl" id="ENSCINP00000025126.2"/>
    </source>
</evidence>
<dbReference type="OrthoDB" id="6281554at2759"/>
<name>F6RKV0_CIOIN</name>
<evidence type="ECO:0000256" key="1">
    <source>
        <dbReference type="SAM" id="MobiDB-lite"/>
    </source>
</evidence>
<reference evidence="3" key="1">
    <citation type="journal article" date="2002" name="Science">
        <title>The draft genome of Ciona intestinalis: insights into chordate and vertebrate origins.</title>
        <authorList>
            <person name="Dehal P."/>
            <person name="Satou Y."/>
            <person name="Campbell R.K."/>
            <person name="Chapman J."/>
            <person name="Degnan B."/>
            <person name="De Tomaso A."/>
            <person name="Davidson B."/>
            <person name="Di Gregorio A."/>
            <person name="Gelpke M."/>
            <person name="Goodstein D.M."/>
            <person name="Harafuji N."/>
            <person name="Hastings K.E."/>
            <person name="Ho I."/>
            <person name="Hotta K."/>
            <person name="Huang W."/>
            <person name="Kawashima T."/>
            <person name="Lemaire P."/>
            <person name="Martinez D."/>
            <person name="Meinertzhagen I.A."/>
            <person name="Necula S."/>
            <person name="Nonaka M."/>
            <person name="Putnam N."/>
            <person name="Rash S."/>
            <person name="Saiga H."/>
            <person name="Satake M."/>
            <person name="Terry A."/>
            <person name="Yamada L."/>
            <person name="Wang H.G."/>
            <person name="Awazu S."/>
            <person name="Azumi K."/>
            <person name="Boore J."/>
            <person name="Branno M."/>
            <person name="Chin-Bow S."/>
            <person name="DeSantis R."/>
            <person name="Doyle S."/>
            <person name="Francino P."/>
            <person name="Keys D.N."/>
            <person name="Haga S."/>
            <person name="Hayashi H."/>
            <person name="Hino K."/>
            <person name="Imai K.S."/>
            <person name="Inaba K."/>
            <person name="Kano S."/>
            <person name="Kobayashi K."/>
            <person name="Kobayashi M."/>
            <person name="Lee B.I."/>
            <person name="Makabe K.W."/>
            <person name="Manohar C."/>
            <person name="Matassi G."/>
            <person name="Medina M."/>
            <person name="Mochizuki Y."/>
            <person name="Mount S."/>
            <person name="Morishita T."/>
            <person name="Miura S."/>
            <person name="Nakayama A."/>
            <person name="Nishizaka S."/>
            <person name="Nomoto H."/>
            <person name="Ohta F."/>
            <person name="Oishi K."/>
            <person name="Rigoutsos I."/>
            <person name="Sano M."/>
            <person name="Sasaki A."/>
            <person name="Sasakura Y."/>
            <person name="Shoguchi E."/>
            <person name="Shin-i T."/>
            <person name="Spagnuolo A."/>
            <person name="Stainier D."/>
            <person name="Suzuki M.M."/>
            <person name="Tassy O."/>
            <person name="Takatori N."/>
            <person name="Tokuoka M."/>
            <person name="Yagi K."/>
            <person name="Yoshizaki F."/>
            <person name="Wada S."/>
            <person name="Zhang C."/>
            <person name="Hyatt P.D."/>
            <person name="Larimer F."/>
            <person name="Detter C."/>
            <person name="Doggett N."/>
            <person name="Glavina T."/>
            <person name="Hawkins T."/>
            <person name="Richardson P."/>
            <person name="Lucas S."/>
            <person name="Kohara Y."/>
            <person name="Levine M."/>
            <person name="Satoh N."/>
            <person name="Rokhsar D.S."/>
        </authorList>
    </citation>
    <scope>NUCLEOTIDE SEQUENCE [LARGE SCALE GENOMIC DNA]</scope>
</reference>
<dbReference type="HOGENOM" id="CLU_827023_0_0_1"/>
<keyword evidence="3" id="KW-1185">Reference proteome</keyword>
<dbReference type="RefSeq" id="XP_002127929.1">
    <property type="nucleotide sequence ID" value="XM_002127893.4"/>
</dbReference>
<protein>
    <submittedName>
        <fullName evidence="2">Uncharacterized LOC100180263</fullName>
    </submittedName>
</protein>
<dbReference type="OMA" id="KYAAWER"/>
<dbReference type="EMBL" id="EAAA01000098">
    <property type="status" value="NOT_ANNOTATED_CDS"/>
    <property type="molecule type" value="Genomic_DNA"/>
</dbReference>
<dbReference type="InParanoid" id="F6RKV0"/>
<accession>F6RKV0</accession>